<name>A0A8T2N205_9TELE</name>
<protein>
    <submittedName>
        <fullName evidence="1">Uncharacterized protein</fullName>
    </submittedName>
</protein>
<keyword evidence="2" id="KW-1185">Reference proteome</keyword>
<evidence type="ECO:0000313" key="1">
    <source>
        <dbReference type="EMBL" id="KAG9334123.1"/>
    </source>
</evidence>
<comment type="caution">
    <text evidence="1">The sequence shown here is derived from an EMBL/GenBank/DDBJ whole genome shotgun (WGS) entry which is preliminary data.</text>
</comment>
<gene>
    <name evidence="1" type="ORF">JZ751_009093</name>
</gene>
<accession>A0A8T2N205</accession>
<reference evidence="1" key="1">
    <citation type="thesis" date="2021" institute="BYU ScholarsArchive" country="Provo, UT, USA">
        <title>Applications of and Algorithms for Genome Assembly and Genomic Analyses with an Emphasis on Marine Teleosts.</title>
        <authorList>
            <person name="Pickett B.D."/>
        </authorList>
    </citation>
    <scope>NUCLEOTIDE SEQUENCE</scope>
    <source>
        <strain evidence="1">HI-2016</strain>
    </source>
</reference>
<proteinExistence type="predicted"/>
<sequence length="97" mass="10612">MVTRLALRDQADSLDGTGLNSKAVVRHAHLPLPPPSLHLGSYSLTEGWQWIFPSFTPTLTHNVLRRTQAIPTPSGEWAVRSEVSEVGHSHCQPGHNG</sequence>
<dbReference type="AlphaFoldDB" id="A0A8T2N205"/>
<evidence type="ECO:0000313" key="2">
    <source>
        <dbReference type="Proteomes" id="UP000824540"/>
    </source>
</evidence>
<dbReference type="EMBL" id="JAFBMS010000162">
    <property type="protein sequence ID" value="KAG9334123.1"/>
    <property type="molecule type" value="Genomic_DNA"/>
</dbReference>
<organism evidence="1 2">
    <name type="scientific">Albula glossodonta</name>
    <name type="common">roundjaw bonefish</name>
    <dbReference type="NCBI Taxonomy" id="121402"/>
    <lineage>
        <taxon>Eukaryota</taxon>
        <taxon>Metazoa</taxon>
        <taxon>Chordata</taxon>
        <taxon>Craniata</taxon>
        <taxon>Vertebrata</taxon>
        <taxon>Euteleostomi</taxon>
        <taxon>Actinopterygii</taxon>
        <taxon>Neopterygii</taxon>
        <taxon>Teleostei</taxon>
        <taxon>Albuliformes</taxon>
        <taxon>Albulidae</taxon>
        <taxon>Albula</taxon>
    </lineage>
</organism>
<dbReference type="Proteomes" id="UP000824540">
    <property type="component" value="Unassembled WGS sequence"/>
</dbReference>